<dbReference type="GO" id="GO:0005737">
    <property type="term" value="C:cytoplasm"/>
    <property type="evidence" value="ECO:0007669"/>
    <property type="project" value="TreeGrafter"/>
</dbReference>
<dbReference type="GO" id="GO:0045471">
    <property type="term" value="P:response to ethanol"/>
    <property type="evidence" value="ECO:0007669"/>
    <property type="project" value="TreeGrafter"/>
</dbReference>
<evidence type="ECO:0000259" key="9">
    <source>
        <dbReference type="PROSITE" id="PS51410"/>
    </source>
</evidence>
<reference evidence="10" key="3">
    <citation type="submission" date="2025-09" db="UniProtKB">
        <authorList>
            <consortium name="Ensembl"/>
        </authorList>
    </citation>
    <scope>IDENTIFICATION</scope>
</reference>
<dbReference type="PANTHER" id="PTHR11473">
    <property type="entry name" value="AROMATIC AMINO ACID HYDROXYLASE"/>
    <property type="match status" value="1"/>
</dbReference>
<feature type="domain" description="Biopterin-dependent aromatic amino acid hydroxylase family profile" evidence="9">
    <location>
        <begin position="221"/>
        <end position="485"/>
    </location>
</feature>
<dbReference type="GO" id="GO:0004511">
    <property type="term" value="F:tyrosine 3-monooxygenase activity"/>
    <property type="evidence" value="ECO:0007669"/>
    <property type="project" value="TreeGrafter"/>
</dbReference>
<dbReference type="InterPro" id="IPR001273">
    <property type="entry name" value="ArAA_hydroxylase"/>
</dbReference>
<name>A0A2K5W0U3_MACFA</name>
<keyword evidence="3 7" id="KW-0479">Metal-binding</keyword>
<gene>
    <name evidence="10" type="primary">TH</name>
</gene>
<dbReference type="GO" id="GO:0030424">
    <property type="term" value="C:axon"/>
    <property type="evidence" value="ECO:0007669"/>
    <property type="project" value="TreeGrafter"/>
</dbReference>
<dbReference type="GO" id="GO:0006585">
    <property type="term" value="P:dopamine biosynthetic process from tyrosine"/>
    <property type="evidence" value="ECO:0007669"/>
    <property type="project" value="TreeGrafter"/>
</dbReference>
<evidence type="ECO:0000313" key="11">
    <source>
        <dbReference type="Proteomes" id="UP000233100"/>
    </source>
</evidence>
<feature type="binding site" evidence="7">
    <location>
        <position position="318"/>
    </location>
    <ligand>
        <name>Fe cation</name>
        <dbReference type="ChEBI" id="CHEBI:24875"/>
    </ligand>
</feature>
<dbReference type="InterPro" id="IPR036329">
    <property type="entry name" value="Aro-AA_hydroxylase_C_sf"/>
</dbReference>
<dbReference type="GO" id="GO:0001666">
    <property type="term" value="P:response to hypoxia"/>
    <property type="evidence" value="ECO:0007669"/>
    <property type="project" value="TreeGrafter"/>
</dbReference>
<evidence type="ECO:0000313" key="10">
    <source>
        <dbReference type="Ensembl" id="ENSMFAP00000030681.2"/>
    </source>
</evidence>
<dbReference type="GO" id="GO:0043204">
    <property type="term" value="C:perikaryon"/>
    <property type="evidence" value="ECO:0007669"/>
    <property type="project" value="TreeGrafter"/>
</dbReference>
<feature type="compositionally biased region" description="Polar residues" evidence="8">
    <location>
        <begin position="165"/>
        <end position="174"/>
    </location>
</feature>
<feature type="binding site" evidence="7">
    <location>
        <position position="363"/>
    </location>
    <ligand>
        <name>Fe cation</name>
        <dbReference type="ChEBI" id="CHEBI:24875"/>
    </ligand>
</feature>
<evidence type="ECO:0000256" key="8">
    <source>
        <dbReference type="SAM" id="MobiDB-lite"/>
    </source>
</evidence>
<evidence type="ECO:0000256" key="5">
    <source>
        <dbReference type="ARBA" id="ARBA00023004"/>
    </source>
</evidence>
<evidence type="ECO:0000256" key="7">
    <source>
        <dbReference type="PIRSR" id="PIRSR601273-2"/>
    </source>
</evidence>
<reference evidence="10" key="2">
    <citation type="submission" date="2025-08" db="UniProtKB">
        <authorList>
            <consortium name="Ensembl"/>
        </authorList>
    </citation>
    <scope>IDENTIFICATION</scope>
</reference>
<dbReference type="Pfam" id="PF00351">
    <property type="entry name" value="Biopterin_H"/>
    <property type="match status" value="1"/>
</dbReference>
<organism evidence="10 11">
    <name type="scientific">Macaca fascicularis</name>
    <name type="common">Crab-eating macaque</name>
    <name type="synonym">Cynomolgus monkey</name>
    <dbReference type="NCBI Taxonomy" id="9541"/>
    <lineage>
        <taxon>Eukaryota</taxon>
        <taxon>Metazoa</taxon>
        <taxon>Chordata</taxon>
        <taxon>Craniata</taxon>
        <taxon>Vertebrata</taxon>
        <taxon>Euteleostomi</taxon>
        <taxon>Mammalia</taxon>
        <taxon>Eutheria</taxon>
        <taxon>Euarchontoglires</taxon>
        <taxon>Primates</taxon>
        <taxon>Haplorrhini</taxon>
        <taxon>Catarrhini</taxon>
        <taxon>Cercopithecidae</taxon>
        <taxon>Cercopithecinae</taxon>
        <taxon>Macaca</taxon>
    </lineage>
</organism>
<dbReference type="GO" id="GO:0007507">
    <property type="term" value="P:heart development"/>
    <property type="evidence" value="ECO:0007669"/>
    <property type="project" value="TreeGrafter"/>
</dbReference>
<dbReference type="STRING" id="9541.ENSMFAP00000030681"/>
<feature type="region of interest" description="Disordered" evidence="8">
    <location>
        <begin position="143"/>
        <end position="201"/>
    </location>
</feature>
<comment type="similarity">
    <text evidence="2">Belongs to the biopterin-dependent aromatic amino acid hydroxylase family.</text>
</comment>
<comment type="cofactor">
    <cofactor evidence="1 7">
        <name>Fe(2+)</name>
        <dbReference type="ChEBI" id="CHEBI:29033"/>
    </cofactor>
</comment>
<keyword evidence="4" id="KW-0560">Oxidoreductase</keyword>
<dbReference type="PROSITE" id="PS00367">
    <property type="entry name" value="BH4_AAA_HYDROXYL_1"/>
    <property type="match status" value="1"/>
</dbReference>
<dbReference type="SUPFAM" id="SSF56534">
    <property type="entry name" value="Aromatic aminoacid monoxygenases, catalytic and oligomerization domains"/>
    <property type="match status" value="1"/>
</dbReference>
<dbReference type="Proteomes" id="UP000233100">
    <property type="component" value="Chromosome 14"/>
</dbReference>
<evidence type="ECO:0000256" key="2">
    <source>
        <dbReference type="ARBA" id="ARBA00009712"/>
    </source>
</evidence>
<dbReference type="PROSITE" id="PS51410">
    <property type="entry name" value="BH4_AAA_HYDROXYL_2"/>
    <property type="match status" value="1"/>
</dbReference>
<dbReference type="AlphaFoldDB" id="A0A2K5W0U3"/>
<proteinExistence type="inferred from homology"/>
<evidence type="ECO:0000256" key="3">
    <source>
        <dbReference type="ARBA" id="ARBA00022723"/>
    </source>
</evidence>
<feature type="binding site" evidence="7">
    <location>
        <position position="323"/>
    </location>
    <ligand>
        <name>Fe cation</name>
        <dbReference type="ChEBI" id="CHEBI:24875"/>
    </ligand>
</feature>
<evidence type="ECO:0000256" key="4">
    <source>
        <dbReference type="ARBA" id="ARBA00023002"/>
    </source>
</evidence>
<dbReference type="InterPro" id="IPR036951">
    <property type="entry name" value="ArAA_hydroxylase_sf"/>
</dbReference>
<dbReference type="PRINTS" id="PR00372">
    <property type="entry name" value="FYWHYDRXLASE"/>
</dbReference>
<evidence type="ECO:0000256" key="6">
    <source>
        <dbReference type="ARBA" id="ARBA00023033"/>
    </source>
</evidence>
<sequence>SNKPRPHSRLTAQSAGVHPPVHPPTQRPRCTRQVWTCAQRGSLPPSCPSHSPRGPADHWPPPQWRPDSPCGVHRRGDCHLVRPRAASWRGTGEEPGGCLLESWCVRAASRDLGTAGETKARKKRDLQGSECWVGRNRLPILSGHPQYAEGPPLTAPYPLGFPKATSKSPSQGPGSSRVPKRRALGGVQAGRSTHSSGGASGRGVPALGWAWRALSPAARRKEVYTTLKGLYATHACGEHLEAFALLERFSGYREDNIPQLEDVSRFLKERTGFQLRPVAGLLSARDFLASLAFRVFQCTQYIRHASSPMHSPEPDCCHELLGHVPMLADRTFAQFSQDIGLASLGASDEEIEKLSTLYWFTVEFGLCKQNGEVKAYGAGLLSSYGELLHCLSEEPEIRAFDPEAAAVQPYQDQTYQSVYFVSESFSDAKDKLRSYASRIQRPFSVKFDPYTLAIDVLDSPQAVRRSLEGVQDELDTLAHALSAIG</sequence>
<dbReference type="GeneTree" id="ENSGT00950000182885"/>
<dbReference type="InterPro" id="IPR018301">
    <property type="entry name" value="ArAA_hydroxylase_Fe/CU_BS"/>
</dbReference>
<dbReference type="Ensembl" id="ENSMFAT00000004888.2">
    <property type="protein sequence ID" value="ENSMFAP00000030681.2"/>
    <property type="gene ID" value="ENSMFAG00000042448.2"/>
</dbReference>
<dbReference type="GO" id="GO:0005506">
    <property type="term" value="F:iron ion binding"/>
    <property type="evidence" value="ECO:0007669"/>
    <property type="project" value="InterPro"/>
</dbReference>
<reference evidence="10 11" key="1">
    <citation type="submission" date="2013-03" db="EMBL/GenBank/DDBJ databases">
        <authorList>
            <person name="Warren W."/>
            <person name="Wilson R.K."/>
        </authorList>
    </citation>
    <scope>NUCLEOTIDE SEQUENCE</scope>
</reference>
<dbReference type="PANTHER" id="PTHR11473:SF18">
    <property type="entry name" value="TYROSINE 3-MONOOXYGENASE"/>
    <property type="match status" value="1"/>
</dbReference>
<protein>
    <submittedName>
        <fullName evidence="10">Tyrosine hydroxylase</fullName>
    </submittedName>
</protein>
<keyword evidence="11" id="KW-1185">Reference proteome</keyword>
<evidence type="ECO:0000256" key="1">
    <source>
        <dbReference type="ARBA" id="ARBA00001954"/>
    </source>
</evidence>
<feature type="region of interest" description="Disordered" evidence="8">
    <location>
        <begin position="1"/>
        <end position="68"/>
    </location>
</feature>
<keyword evidence="5 7" id="KW-0408">Iron</keyword>
<dbReference type="Bgee" id="ENSMFAG00000042448">
    <property type="expression patterns" value="Expressed in pituitary gland"/>
</dbReference>
<accession>A0A2K5W0U3</accession>
<dbReference type="FunFam" id="1.10.800.10:FF:000002">
    <property type="entry name" value="Tyrosine 3-monooxygenase"/>
    <property type="match status" value="1"/>
</dbReference>
<dbReference type="Gene3D" id="1.10.800.10">
    <property type="entry name" value="Aromatic amino acid hydroxylase"/>
    <property type="match status" value="1"/>
</dbReference>
<dbReference type="VEuPathDB" id="HostDB:ENSMFAG00000042448"/>
<dbReference type="InterPro" id="IPR019774">
    <property type="entry name" value="Aromatic-AA_hydroxylase_C"/>
</dbReference>
<keyword evidence="6" id="KW-0503">Monooxygenase</keyword>